<reference evidence="3" key="1">
    <citation type="submission" date="2022-03" db="EMBL/GenBank/DDBJ databases">
        <authorList>
            <person name="Lindestad O."/>
        </authorList>
    </citation>
    <scope>NUCLEOTIDE SEQUENCE</scope>
</reference>
<comment type="caution">
    <text evidence="3">The sequence shown here is derived from an EMBL/GenBank/DDBJ whole genome shotgun (WGS) entry which is preliminary data.</text>
</comment>
<dbReference type="AlphaFoldDB" id="A0A8S4RPY4"/>
<feature type="coiled-coil region" evidence="1">
    <location>
        <begin position="724"/>
        <end position="966"/>
    </location>
</feature>
<feature type="coiled-coil region" evidence="1">
    <location>
        <begin position="1023"/>
        <end position="1119"/>
    </location>
</feature>
<accession>A0A8S4RPY4</accession>
<sequence>MSRSPKRGAPSSGNATAFAESTISAVQAALHKYQIQIHELQVKLQNTREQLLTSRKHCEAADSTIGSLESKVQDLQGKLDQAKTDLNQLMQEKESMQKTVEALRIDKNNLERNRVEINAMVESLTSDYEKLQKINSRLEKGIESLEGEKRALNSEVDRLHREASNRESVLRAEEERSSRMRSELVTVREDLNKIALARDLLDQQKLEADAILSQMEKNRSELEIELERTLIERGDFQDLVEKLQNVVRNLESDKKKLQDDVKNVRQIARLTKDLENSEKKLRETRNSMSQQSGKKEAEYQQVITNLNRTTTENITKLKEEKELLRQSLEQKLSQTIASLTSERESFEAAAREKEKKLLAARDQLMLQHDEAMLRAENDKQQALLMAHQEHQALIERLEEAKRILCCEQNKLERVRRDGQARSDQDRNHINQLKDDLAALKTRLEEAKAAAEDECARFENRIKELHLEKEAVNRECQETRAQLSLAEDKYDAAYAQLQDTLRKLKDLENESESLRKELTDTRRQLSNCTAERDKYNSACRELREHVKRAEHERRDAARARDEAYHKIAGLEENRTTLELELSRVQTMLKEAESGGEHTERSLRATEAQLKRERAALEQAQHDIKELQSRESRCRAVETALAQTEAGRREAEARLSSVAHSLRRVCGIQPDGSVHQAARRRIASPSRRYSPHRGRDHSEDRNEIIDVDPELIKKGVRNLMHEVCQIEREKNKSDNLRVQLAERVQEVGQLREALAAAEGRAARLDVRRAQLEGDVQRGAVAARDRDQALKKLQERCEGHTRTIASLEDRCTSLKGTVEQLSTSLQKAATAESELRAELSKTQRVLNEAKNNEANAMDKLRQMQKNIANCENERRVLSEKLESAKAALGEMKRLNCSLEDQVHRLTNQLANVEAQRADFESQLRMTTWDGKESNDSELERELHELQRDRSELKAKNDALQDTVRKLEAERRMIRPSVTSALRSKSHDRNEKSVYYSSDLDSGADSTKDSRVYKEIPCKDKPYSAEFSLLELENRELKMKIRRLEKELADKEAELSLSRNRYFSDTSHNGGANNRQDIEQYRQAALQAERLLEAREASHRQQIIRLDNQLSQLRSQLSAEIRRRQTYIARSGRAARDVQGLRSALRDSLRTVSQGVPQYTVLGRLPPAAPSDSPDVICPPRRPTYAAFTGAGSPFQHLKTPTSIVSPSYVPRPLPLQLRDSLSYVGNSSSSTDLLISDLIK</sequence>
<feature type="coiled-coil region" evidence="1">
    <location>
        <begin position="30"/>
        <end position="162"/>
    </location>
</feature>
<dbReference type="PANTHER" id="PTHR23159">
    <property type="entry name" value="CENTROSOMAL PROTEIN 2"/>
    <property type="match status" value="1"/>
</dbReference>
<gene>
    <name evidence="3" type="primary">jg19134</name>
    <name evidence="3" type="ORF">PAEG_LOCUS16280</name>
</gene>
<feature type="region of interest" description="Disordered" evidence="2">
    <location>
        <begin position="974"/>
        <end position="1004"/>
    </location>
</feature>
<keyword evidence="4" id="KW-1185">Reference proteome</keyword>
<evidence type="ECO:0000313" key="3">
    <source>
        <dbReference type="EMBL" id="CAH2239613.1"/>
    </source>
</evidence>
<proteinExistence type="predicted"/>
<feature type="region of interest" description="Disordered" evidence="2">
    <location>
        <begin position="278"/>
        <end position="299"/>
    </location>
</feature>
<keyword evidence="1" id="KW-0175">Coiled coil</keyword>
<feature type="coiled-coil region" evidence="1">
    <location>
        <begin position="394"/>
        <end position="635"/>
    </location>
</feature>
<name>A0A8S4RPY4_9NEOP</name>
<organism evidence="3 4">
    <name type="scientific">Pararge aegeria aegeria</name>
    <dbReference type="NCBI Taxonomy" id="348720"/>
    <lineage>
        <taxon>Eukaryota</taxon>
        <taxon>Metazoa</taxon>
        <taxon>Ecdysozoa</taxon>
        <taxon>Arthropoda</taxon>
        <taxon>Hexapoda</taxon>
        <taxon>Insecta</taxon>
        <taxon>Pterygota</taxon>
        <taxon>Neoptera</taxon>
        <taxon>Endopterygota</taxon>
        <taxon>Lepidoptera</taxon>
        <taxon>Glossata</taxon>
        <taxon>Ditrysia</taxon>
        <taxon>Papilionoidea</taxon>
        <taxon>Nymphalidae</taxon>
        <taxon>Satyrinae</taxon>
        <taxon>Satyrini</taxon>
        <taxon>Parargina</taxon>
        <taxon>Pararge</taxon>
    </lineage>
</organism>
<protein>
    <submittedName>
        <fullName evidence="3">Jg19134 protein</fullName>
    </submittedName>
</protein>
<evidence type="ECO:0000256" key="2">
    <source>
        <dbReference type="SAM" id="MobiDB-lite"/>
    </source>
</evidence>
<dbReference type="Gene3D" id="1.10.287.1490">
    <property type="match status" value="2"/>
</dbReference>
<dbReference type="EMBL" id="CAKXAJ010025444">
    <property type="protein sequence ID" value="CAH2239613.1"/>
    <property type="molecule type" value="Genomic_DNA"/>
</dbReference>
<dbReference type="PANTHER" id="PTHR23159:SF31">
    <property type="entry name" value="CENTROSOME-ASSOCIATED PROTEIN CEP250 ISOFORM X1"/>
    <property type="match status" value="1"/>
</dbReference>
<dbReference type="OrthoDB" id="3549872at2759"/>
<evidence type="ECO:0000256" key="1">
    <source>
        <dbReference type="SAM" id="Coils"/>
    </source>
</evidence>
<feature type="region of interest" description="Disordered" evidence="2">
    <location>
        <begin position="671"/>
        <end position="699"/>
    </location>
</feature>
<dbReference type="Proteomes" id="UP000838756">
    <property type="component" value="Unassembled WGS sequence"/>
</dbReference>
<dbReference type="SUPFAM" id="SSF57997">
    <property type="entry name" value="Tropomyosin"/>
    <property type="match status" value="2"/>
</dbReference>
<evidence type="ECO:0000313" key="4">
    <source>
        <dbReference type="Proteomes" id="UP000838756"/>
    </source>
</evidence>